<accession>A0ABV9ICG1</accession>
<organism evidence="2 3">
    <name type="scientific">Deinococcus hohokamensis</name>
    <dbReference type="NCBI Taxonomy" id="309883"/>
    <lineage>
        <taxon>Bacteria</taxon>
        <taxon>Thermotogati</taxon>
        <taxon>Deinococcota</taxon>
        <taxon>Deinococci</taxon>
        <taxon>Deinococcales</taxon>
        <taxon>Deinococcaceae</taxon>
        <taxon>Deinococcus</taxon>
    </lineage>
</organism>
<sequence>MAARTTPRPASSTCCKSGPGAGQRLEDGQEGRAYGPANSTRASLSLSGTVRPDPRRASGLLFMLTLVKRRPSSLMTRLYLIRHAETLVSGPKRLHEVDPGDWTGRLQAELQGSCPGLFGPGGEFEFPGGESAVQVARRTQQALEDAMDSGGTPLLVMHCTAWPCTACSANC</sequence>
<dbReference type="SUPFAM" id="SSF53254">
    <property type="entry name" value="Phosphoglycerate mutase-like"/>
    <property type="match status" value="1"/>
</dbReference>
<protein>
    <submittedName>
        <fullName evidence="2">Histidine phosphatase family protein</fullName>
    </submittedName>
</protein>
<dbReference type="InterPro" id="IPR029033">
    <property type="entry name" value="His_PPase_superfam"/>
</dbReference>
<gene>
    <name evidence="2" type="ORF">ACFO0D_15600</name>
</gene>
<dbReference type="RefSeq" id="WP_380062740.1">
    <property type="nucleotide sequence ID" value="NZ_JBHSEI010000010.1"/>
</dbReference>
<dbReference type="EMBL" id="JBHSEI010000010">
    <property type="protein sequence ID" value="MFC4639762.1"/>
    <property type="molecule type" value="Genomic_DNA"/>
</dbReference>
<evidence type="ECO:0000313" key="2">
    <source>
        <dbReference type="EMBL" id="MFC4639762.1"/>
    </source>
</evidence>
<dbReference type="InterPro" id="IPR013078">
    <property type="entry name" value="His_Pase_superF_clade-1"/>
</dbReference>
<evidence type="ECO:0000256" key="1">
    <source>
        <dbReference type="SAM" id="MobiDB-lite"/>
    </source>
</evidence>
<evidence type="ECO:0000313" key="3">
    <source>
        <dbReference type="Proteomes" id="UP001595952"/>
    </source>
</evidence>
<comment type="caution">
    <text evidence="2">The sequence shown here is derived from an EMBL/GenBank/DDBJ whole genome shotgun (WGS) entry which is preliminary data.</text>
</comment>
<reference evidence="3" key="1">
    <citation type="journal article" date="2019" name="Int. J. Syst. Evol. Microbiol.">
        <title>The Global Catalogue of Microorganisms (GCM) 10K type strain sequencing project: providing services to taxonomists for standard genome sequencing and annotation.</title>
        <authorList>
            <consortium name="The Broad Institute Genomics Platform"/>
            <consortium name="The Broad Institute Genome Sequencing Center for Infectious Disease"/>
            <person name="Wu L."/>
            <person name="Ma J."/>
        </authorList>
    </citation>
    <scope>NUCLEOTIDE SEQUENCE [LARGE SCALE GENOMIC DNA]</scope>
    <source>
        <strain evidence="3">CCUG 55995</strain>
    </source>
</reference>
<name>A0ABV9ICG1_9DEIO</name>
<keyword evidence="3" id="KW-1185">Reference proteome</keyword>
<proteinExistence type="predicted"/>
<dbReference type="Pfam" id="PF00300">
    <property type="entry name" value="His_Phos_1"/>
    <property type="match status" value="1"/>
</dbReference>
<feature type="compositionally biased region" description="Polar residues" evidence="1">
    <location>
        <begin position="37"/>
        <end position="48"/>
    </location>
</feature>
<dbReference type="Gene3D" id="3.40.50.1240">
    <property type="entry name" value="Phosphoglycerate mutase-like"/>
    <property type="match status" value="1"/>
</dbReference>
<feature type="region of interest" description="Disordered" evidence="1">
    <location>
        <begin position="1"/>
        <end position="51"/>
    </location>
</feature>
<dbReference type="Proteomes" id="UP001595952">
    <property type="component" value="Unassembled WGS sequence"/>
</dbReference>